<dbReference type="AlphaFoldDB" id="A0A1S8CQ70"/>
<proteinExistence type="predicted"/>
<comment type="caution">
    <text evidence="1">The sequence shown here is derived from an EMBL/GenBank/DDBJ whole genome shotgun (WGS) entry which is preliminary data.</text>
</comment>
<sequence>MSVEIGFSQAFEIMLSHPSFRRNINKFCTCELKIINEEVLGQYLFRFGNPAKDKTVQMEIQLDGVDRLVSCQQYQNNKFKFYIN</sequence>
<organism evidence="1 2">
    <name type="scientific">Alkanindiges hydrocarboniclasticus</name>
    <dbReference type="NCBI Taxonomy" id="1907941"/>
    <lineage>
        <taxon>Bacteria</taxon>
        <taxon>Pseudomonadati</taxon>
        <taxon>Pseudomonadota</taxon>
        <taxon>Gammaproteobacteria</taxon>
        <taxon>Moraxellales</taxon>
        <taxon>Moraxellaceae</taxon>
        <taxon>Alkanindiges</taxon>
    </lineage>
</organism>
<evidence type="ECO:0000313" key="1">
    <source>
        <dbReference type="EMBL" id="ONG37165.1"/>
    </source>
</evidence>
<dbReference type="Proteomes" id="UP000192132">
    <property type="component" value="Unassembled WGS sequence"/>
</dbReference>
<name>A0A1S8CQ70_9GAMM</name>
<accession>A0A1S8CQ70</accession>
<keyword evidence="2" id="KW-1185">Reference proteome</keyword>
<evidence type="ECO:0000313" key="2">
    <source>
        <dbReference type="Proteomes" id="UP000192132"/>
    </source>
</evidence>
<dbReference type="RefSeq" id="WP_076879413.1">
    <property type="nucleotide sequence ID" value="NZ_MLCN01000068.1"/>
</dbReference>
<protein>
    <submittedName>
        <fullName evidence="1">Uncharacterized protein</fullName>
    </submittedName>
</protein>
<dbReference type="EMBL" id="MLCN01000068">
    <property type="protein sequence ID" value="ONG37165.1"/>
    <property type="molecule type" value="Genomic_DNA"/>
</dbReference>
<reference evidence="1 2" key="1">
    <citation type="submission" date="2016-10" db="EMBL/GenBank/DDBJ databases">
        <title>Draft Genome sequence of Alkanindiges sp. strain H1.</title>
        <authorList>
            <person name="Subhash Y."/>
            <person name="Lee S."/>
        </authorList>
    </citation>
    <scope>NUCLEOTIDE SEQUENCE [LARGE SCALE GENOMIC DNA]</scope>
    <source>
        <strain evidence="1 2">H1</strain>
    </source>
</reference>
<gene>
    <name evidence="1" type="ORF">BKE30_15115</name>
</gene>